<dbReference type="GO" id="GO:0008081">
    <property type="term" value="F:phosphoric diester hydrolase activity"/>
    <property type="evidence" value="ECO:0007669"/>
    <property type="project" value="InterPro"/>
</dbReference>
<dbReference type="AlphaFoldDB" id="A0A2G8LRB7"/>
<dbReference type="OrthoDB" id="1046782at2759"/>
<dbReference type="GO" id="GO:0006629">
    <property type="term" value="P:lipid metabolic process"/>
    <property type="evidence" value="ECO:0007669"/>
    <property type="project" value="InterPro"/>
</dbReference>
<keyword evidence="2" id="KW-1185">Reference proteome</keyword>
<dbReference type="Proteomes" id="UP000230750">
    <property type="component" value="Unassembled WGS sequence"/>
</dbReference>
<name>A0A2G8LRB7_STIJA</name>
<comment type="caution">
    <text evidence="1">The sequence shown here is derived from an EMBL/GenBank/DDBJ whole genome shotgun (WGS) entry which is preliminary data.</text>
</comment>
<dbReference type="Gene3D" id="3.20.20.190">
    <property type="entry name" value="Phosphatidylinositol (PI) phosphodiesterase"/>
    <property type="match status" value="1"/>
</dbReference>
<gene>
    <name evidence="1" type="ORF">BSL78_00342</name>
</gene>
<dbReference type="SUPFAM" id="SSF51695">
    <property type="entry name" value="PLC-like phosphodiesterases"/>
    <property type="match status" value="1"/>
</dbReference>
<dbReference type="STRING" id="307972.A0A2G8LRB7"/>
<reference evidence="1 2" key="1">
    <citation type="journal article" date="2017" name="PLoS Biol.">
        <title>The sea cucumber genome provides insights into morphological evolution and visceral regeneration.</title>
        <authorList>
            <person name="Zhang X."/>
            <person name="Sun L."/>
            <person name="Yuan J."/>
            <person name="Sun Y."/>
            <person name="Gao Y."/>
            <person name="Zhang L."/>
            <person name="Li S."/>
            <person name="Dai H."/>
            <person name="Hamel J.F."/>
            <person name="Liu C."/>
            <person name="Yu Y."/>
            <person name="Liu S."/>
            <person name="Lin W."/>
            <person name="Guo K."/>
            <person name="Jin S."/>
            <person name="Xu P."/>
            <person name="Storey K.B."/>
            <person name="Huan P."/>
            <person name="Zhang T."/>
            <person name="Zhou Y."/>
            <person name="Zhang J."/>
            <person name="Lin C."/>
            <person name="Li X."/>
            <person name="Xing L."/>
            <person name="Huo D."/>
            <person name="Sun M."/>
            <person name="Wang L."/>
            <person name="Mercier A."/>
            <person name="Li F."/>
            <person name="Yang H."/>
            <person name="Xiang J."/>
        </authorList>
    </citation>
    <scope>NUCLEOTIDE SEQUENCE [LARGE SCALE GENOMIC DNA]</scope>
    <source>
        <strain evidence="1">Shaxun</strain>
        <tissue evidence="1">Muscle</tissue>
    </source>
</reference>
<accession>A0A2G8LRB7</accession>
<evidence type="ECO:0000313" key="1">
    <source>
        <dbReference type="EMBL" id="PIK62762.1"/>
    </source>
</evidence>
<sequence length="165" mass="18434">MDDEDHSSLIKMIFEKFETRLCPPSAGITNVTLKQLWARERQVLVFYHHRIAHTSSLWPGYMIPSVWPNTTSVEIMQEHLEDKYKRGRPTERFWICQGILTPTPTTIAKNPLHSLETALAGPATEGLLSFLKGKSAGATGINIVIADFVEKGGFVSNILALNESL</sequence>
<dbReference type="EMBL" id="MRZV01000006">
    <property type="protein sequence ID" value="PIK62762.1"/>
    <property type="molecule type" value="Genomic_DNA"/>
</dbReference>
<evidence type="ECO:0000313" key="2">
    <source>
        <dbReference type="Proteomes" id="UP000230750"/>
    </source>
</evidence>
<protein>
    <submittedName>
        <fullName evidence="1">Putative PI-PLC X domain-containing protein 3-like</fullName>
    </submittedName>
</protein>
<proteinExistence type="predicted"/>
<dbReference type="InterPro" id="IPR017946">
    <property type="entry name" value="PLC-like_Pdiesterase_TIM-brl"/>
</dbReference>
<organism evidence="1 2">
    <name type="scientific">Stichopus japonicus</name>
    <name type="common">Sea cucumber</name>
    <dbReference type="NCBI Taxonomy" id="307972"/>
    <lineage>
        <taxon>Eukaryota</taxon>
        <taxon>Metazoa</taxon>
        <taxon>Echinodermata</taxon>
        <taxon>Eleutherozoa</taxon>
        <taxon>Echinozoa</taxon>
        <taxon>Holothuroidea</taxon>
        <taxon>Aspidochirotacea</taxon>
        <taxon>Aspidochirotida</taxon>
        <taxon>Stichopodidae</taxon>
        <taxon>Apostichopus</taxon>
    </lineage>
</organism>